<dbReference type="RefSeq" id="WP_013921558.1">
    <property type="nucleotide sequence ID" value="NC_015690.1"/>
</dbReference>
<reference evidence="5" key="1">
    <citation type="submission" date="2011-06" db="EMBL/GenBank/DDBJ databases">
        <title>Complete genome sequence of Paenibacillus mucilaginosus KNP414.</title>
        <authorList>
            <person name="Wang J."/>
            <person name="Hu S."/>
            <person name="Hu X."/>
            <person name="Zhang B."/>
            <person name="Dong D."/>
            <person name="Zhang S."/>
            <person name="Zhao K."/>
            <person name="Wu D."/>
        </authorList>
    </citation>
    <scope>NUCLEOTIDE SEQUENCE [LARGE SCALE GENOMIC DNA]</scope>
    <source>
        <strain evidence="5">KNP414</strain>
    </source>
</reference>
<gene>
    <name evidence="4" type="ordered locus">KNP414_07926</name>
</gene>
<dbReference type="InterPro" id="IPR036390">
    <property type="entry name" value="WH_DNA-bd_sf"/>
</dbReference>
<dbReference type="InterPro" id="IPR013196">
    <property type="entry name" value="HTH_11"/>
</dbReference>
<dbReference type="PIRSF" id="PIRSF016838">
    <property type="entry name" value="PafC"/>
    <property type="match status" value="1"/>
</dbReference>
<dbReference type="PANTHER" id="PTHR34580:SF1">
    <property type="entry name" value="PROTEIN PAFC"/>
    <property type="match status" value="1"/>
</dbReference>
<dbReference type="Proteomes" id="UP000006620">
    <property type="component" value="Chromosome"/>
</dbReference>
<dbReference type="Pfam" id="PF08279">
    <property type="entry name" value="HTH_11"/>
    <property type="match status" value="1"/>
</dbReference>
<dbReference type="InterPro" id="IPR057727">
    <property type="entry name" value="WCX_dom"/>
</dbReference>
<evidence type="ECO:0000313" key="5">
    <source>
        <dbReference type="Proteomes" id="UP000006620"/>
    </source>
</evidence>
<dbReference type="HOGENOM" id="CLU_041141_5_1_9"/>
<dbReference type="GO" id="GO:0003700">
    <property type="term" value="F:DNA-binding transcription factor activity"/>
    <property type="evidence" value="ECO:0007669"/>
    <property type="project" value="InterPro"/>
</dbReference>
<evidence type="ECO:0000256" key="2">
    <source>
        <dbReference type="ARBA" id="ARBA00023163"/>
    </source>
</evidence>
<dbReference type="PROSITE" id="PS51000">
    <property type="entry name" value="HTH_DEOR_2"/>
    <property type="match status" value="1"/>
</dbReference>
<organism evidence="4 5">
    <name type="scientific">Paenibacillus mucilaginosus (strain KNP414)</name>
    <dbReference type="NCBI Taxonomy" id="1036673"/>
    <lineage>
        <taxon>Bacteria</taxon>
        <taxon>Bacillati</taxon>
        <taxon>Bacillota</taxon>
        <taxon>Bacilli</taxon>
        <taxon>Bacillales</taxon>
        <taxon>Paenibacillaceae</taxon>
        <taxon>Paenibacillus</taxon>
    </lineage>
</organism>
<keyword evidence="1" id="KW-0805">Transcription regulation</keyword>
<protein>
    <submittedName>
        <fullName evidence="4">Helix-turn-helix type 11 domain protein</fullName>
    </submittedName>
</protein>
<dbReference type="InterPro" id="IPR036388">
    <property type="entry name" value="WH-like_DNA-bd_sf"/>
</dbReference>
<dbReference type="KEGG" id="pms:KNP414_07926"/>
<dbReference type="Pfam" id="PF25583">
    <property type="entry name" value="WCX"/>
    <property type="match status" value="1"/>
</dbReference>
<dbReference type="PROSITE" id="PS52050">
    <property type="entry name" value="WYL"/>
    <property type="match status" value="1"/>
</dbReference>
<dbReference type="AlphaFoldDB" id="F8FKP3"/>
<accession>F8FKP3</accession>
<evidence type="ECO:0000313" key="4">
    <source>
        <dbReference type="EMBL" id="AEI46411.1"/>
    </source>
</evidence>
<dbReference type="InterPro" id="IPR028349">
    <property type="entry name" value="PafC-like"/>
</dbReference>
<dbReference type="SUPFAM" id="SSF46785">
    <property type="entry name" value="Winged helix' DNA-binding domain"/>
    <property type="match status" value="1"/>
</dbReference>
<proteinExistence type="predicted"/>
<evidence type="ECO:0000256" key="1">
    <source>
        <dbReference type="ARBA" id="ARBA00023015"/>
    </source>
</evidence>
<dbReference type="InterPro" id="IPR026881">
    <property type="entry name" value="WYL_dom"/>
</dbReference>
<dbReference type="InterPro" id="IPR001034">
    <property type="entry name" value="DeoR_HTH"/>
</dbReference>
<dbReference type="PATRIC" id="fig|1036673.3.peg.7396"/>
<dbReference type="EMBL" id="CP002869">
    <property type="protein sequence ID" value="AEI46411.1"/>
    <property type="molecule type" value="Genomic_DNA"/>
</dbReference>
<dbReference type="Gene3D" id="1.10.10.10">
    <property type="entry name" value="Winged helix-like DNA-binding domain superfamily/Winged helix DNA-binding domain"/>
    <property type="match status" value="1"/>
</dbReference>
<evidence type="ECO:0000259" key="3">
    <source>
        <dbReference type="PROSITE" id="PS51000"/>
    </source>
</evidence>
<feature type="domain" description="HTH deoR-type" evidence="3">
    <location>
        <begin position="2"/>
        <end position="57"/>
    </location>
</feature>
<dbReference type="PANTHER" id="PTHR34580">
    <property type="match status" value="1"/>
</dbReference>
<sequence length="315" mass="36302">MKIDRLLAITVLLLNRERISAKELADRFEVSTKTIYRDIDTLCQSGIPIAAHQGTSGGFEIMEQYTINRQFLSLKEIAALIAAVKGVTSAVDDGMLEQLLEKVKTLLRKSDRIDGASRGTGMVFDFNPWGQSAAARDKINKLRQAIENSLRVSIQYANRDGSESERVIEPYNLILKGYLWYVQAFCTSKKEFRVFRISRIQELRLLTEPFVLREAPPVDRYVWDSEWSKDKEQEMVLIFHPKVRYRVEDTYPPDFITILEDGRVQVKGKFIVDEWFYGNLLSYGDGVKVEQPVYAAVEIKRRAQNIMEQYANLDI</sequence>
<dbReference type="Pfam" id="PF13280">
    <property type="entry name" value="WYL"/>
    <property type="match status" value="1"/>
</dbReference>
<name>F8FKP3_PAEMK</name>
<reference evidence="4 5" key="2">
    <citation type="journal article" date="2013" name="Genome Announc.">
        <title>Genome Sequence of Growth-Improving Paenibacillus mucilaginosus Strain KNP414.</title>
        <authorList>
            <person name="Lu J.J."/>
            <person name="Wang J.F."/>
            <person name="Hu X.F."/>
        </authorList>
    </citation>
    <scope>NUCLEOTIDE SEQUENCE [LARGE SCALE GENOMIC DNA]</scope>
    <source>
        <strain evidence="4 5">KNP414</strain>
    </source>
</reference>
<dbReference type="InterPro" id="IPR051534">
    <property type="entry name" value="CBASS_pafABC_assoc_protein"/>
</dbReference>
<keyword evidence="2" id="KW-0804">Transcription</keyword>